<protein>
    <submittedName>
        <fullName evidence="1">Uncharacterized protein</fullName>
    </submittedName>
</protein>
<comment type="caution">
    <text evidence="1">The sequence shown here is derived from an EMBL/GenBank/DDBJ whole genome shotgun (WGS) entry which is preliminary data.</text>
</comment>
<accession>A0A151ZDT1</accession>
<reference evidence="1 2" key="1">
    <citation type="submission" date="2015-12" db="EMBL/GenBank/DDBJ databases">
        <title>Dictyostelia acquired genes for synthesis and detection of signals that induce cell-type specialization by lateral gene transfer from prokaryotes.</title>
        <authorList>
            <person name="Gloeckner G."/>
            <person name="Schaap P."/>
        </authorList>
    </citation>
    <scope>NUCLEOTIDE SEQUENCE [LARGE SCALE GENOMIC DNA]</scope>
    <source>
        <strain evidence="1 2">TK</strain>
    </source>
</reference>
<evidence type="ECO:0000313" key="1">
    <source>
        <dbReference type="EMBL" id="KYQ92116.1"/>
    </source>
</evidence>
<name>A0A151ZDT1_TIELA</name>
<keyword evidence="2" id="KW-1185">Reference proteome</keyword>
<dbReference type="AlphaFoldDB" id="A0A151ZDT1"/>
<organism evidence="1 2">
    <name type="scientific">Tieghemostelium lacteum</name>
    <name type="common">Slime mold</name>
    <name type="synonym">Dictyostelium lacteum</name>
    <dbReference type="NCBI Taxonomy" id="361077"/>
    <lineage>
        <taxon>Eukaryota</taxon>
        <taxon>Amoebozoa</taxon>
        <taxon>Evosea</taxon>
        <taxon>Eumycetozoa</taxon>
        <taxon>Dictyostelia</taxon>
        <taxon>Dictyosteliales</taxon>
        <taxon>Raperosteliaceae</taxon>
        <taxon>Tieghemostelium</taxon>
    </lineage>
</organism>
<evidence type="ECO:0000313" key="2">
    <source>
        <dbReference type="Proteomes" id="UP000076078"/>
    </source>
</evidence>
<dbReference type="Proteomes" id="UP000076078">
    <property type="component" value="Unassembled WGS sequence"/>
</dbReference>
<dbReference type="EMBL" id="LODT01000031">
    <property type="protein sequence ID" value="KYQ92116.1"/>
    <property type="molecule type" value="Genomic_DNA"/>
</dbReference>
<gene>
    <name evidence="1" type="ORF">DLAC_11672</name>
</gene>
<proteinExistence type="predicted"/>
<dbReference type="InParanoid" id="A0A151ZDT1"/>
<sequence length="142" mass="15972">MTTPLTVEQQTLQNKWNLYGENLRYIDKYKNDLIPVLTTFGIGFSSDLLSTTLGPLSRDLTDLNVSIADFVNTLGHTYKIQKSILFQAKICKILYIVFGGAFISKFFRPEISVTSSVYEGTTQTTYGVHIGKDLIVGIKDFF</sequence>